<dbReference type="OrthoDB" id="5307821at2759"/>
<dbReference type="PANTHER" id="PTHR44196:SF1">
    <property type="entry name" value="DEHYDROGENASE_REDUCTASE SDR FAMILY MEMBER 7B"/>
    <property type="match status" value="1"/>
</dbReference>
<evidence type="ECO:0000256" key="1">
    <source>
        <dbReference type="ARBA" id="ARBA00006484"/>
    </source>
</evidence>
<reference evidence="6 7" key="1">
    <citation type="journal article" date="2018" name="Nat. Ecol. Evol.">
        <title>Genomic signatures of mitonuclear coevolution across populations of Tigriopus californicus.</title>
        <authorList>
            <person name="Barreto F.S."/>
            <person name="Watson E.T."/>
            <person name="Lima T.G."/>
            <person name="Willett C.S."/>
            <person name="Edmands S."/>
            <person name="Li W."/>
            <person name="Burton R.S."/>
        </authorList>
    </citation>
    <scope>NUCLEOTIDE SEQUENCE [LARGE SCALE GENOMIC DNA]</scope>
    <source>
        <strain evidence="6 7">San Diego</strain>
    </source>
</reference>
<dbReference type="AlphaFoldDB" id="A0A553NTM4"/>
<dbReference type="Pfam" id="PF00106">
    <property type="entry name" value="adh_short"/>
    <property type="match status" value="1"/>
</dbReference>
<dbReference type="PRINTS" id="PR00080">
    <property type="entry name" value="SDRFAMILY"/>
</dbReference>
<evidence type="ECO:0000256" key="4">
    <source>
        <dbReference type="RuleBase" id="RU000363"/>
    </source>
</evidence>
<comment type="similarity">
    <text evidence="1 4">Belongs to the short-chain dehydrogenases/reductases (SDR) family.</text>
</comment>
<comment type="function">
    <text evidence="3">Putative oxidoreductase.</text>
</comment>
<dbReference type="Gene3D" id="3.40.50.720">
    <property type="entry name" value="NAD(P)-binding Rossmann-like Domain"/>
    <property type="match status" value="1"/>
</dbReference>
<keyword evidence="2" id="KW-0560">Oxidoreductase</keyword>
<evidence type="ECO:0000313" key="7">
    <source>
        <dbReference type="Proteomes" id="UP000318571"/>
    </source>
</evidence>
<feature type="domain" description="Ketoreductase" evidence="5">
    <location>
        <begin position="46"/>
        <end position="230"/>
    </location>
</feature>
<dbReference type="GO" id="GO:0016020">
    <property type="term" value="C:membrane"/>
    <property type="evidence" value="ECO:0007669"/>
    <property type="project" value="TreeGrafter"/>
</dbReference>
<dbReference type="SMART" id="SM00822">
    <property type="entry name" value="PKS_KR"/>
    <property type="match status" value="1"/>
</dbReference>
<protein>
    <recommendedName>
        <fullName evidence="5">Ketoreductase domain-containing protein</fullName>
    </recommendedName>
</protein>
<keyword evidence="7" id="KW-1185">Reference proteome</keyword>
<dbReference type="EMBL" id="VCGU01000010">
    <property type="protein sequence ID" value="TRY68781.1"/>
    <property type="molecule type" value="Genomic_DNA"/>
</dbReference>
<dbReference type="NCBIfam" id="NF004825">
    <property type="entry name" value="PRK06181.1"/>
    <property type="match status" value="1"/>
</dbReference>
<name>A0A553NTM4_TIGCA</name>
<dbReference type="OMA" id="CEPMGVE"/>
<evidence type="ECO:0000259" key="5">
    <source>
        <dbReference type="SMART" id="SM00822"/>
    </source>
</evidence>
<comment type="caution">
    <text evidence="6">The sequence shown here is derived from an EMBL/GenBank/DDBJ whole genome shotgun (WGS) entry which is preliminary data.</text>
</comment>
<evidence type="ECO:0000256" key="3">
    <source>
        <dbReference type="ARBA" id="ARBA00037096"/>
    </source>
</evidence>
<dbReference type="InterPro" id="IPR002347">
    <property type="entry name" value="SDR_fam"/>
</dbReference>
<dbReference type="SUPFAM" id="SSF51735">
    <property type="entry name" value="NAD(P)-binding Rossmann-fold domains"/>
    <property type="match status" value="1"/>
</dbReference>
<sequence length="323" mass="35449">MIRALSKITRSVAMTVTSIMLFLPQAFLRHLRWLQLTLFAQNLDGQVVLITGASQGIGRALAHELYGAGCRLILASRNVEALEELKQELLQSSDKSPIRIPCAVQLDLADHGSFKEKVEEIEGISGPIDILINNAGMSSRSSVIDMSIHTLKAVMDVNFIGTVELTREFLPHFLKRKKGHIVNITSIQSYLAVPHRCAYSASKHALLAFTDTLRAEVAQTGISVSSISPGYVNTNIAKNSLNGDGTNYGRFDKANLDGYSAEEMAALIKSSIQLRENEVLIAPPIHRFATFLRFVCPSLFALIMARRAITTDPKLTNASTKQD</sequence>
<gene>
    <name evidence="6" type="ORF">TCAL_15100</name>
</gene>
<dbReference type="PANTHER" id="PTHR44196">
    <property type="entry name" value="DEHYDROGENASE/REDUCTASE SDR FAMILY MEMBER 7B"/>
    <property type="match status" value="1"/>
</dbReference>
<dbReference type="GO" id="GO:0016491">
    <property type="term" value="F:oxidoreductase activity"/>
    <property type="evidence" value="ECO:0007669"/>
    <property type="project" value="UniProtKB-KW"/>
</dbReference>
<evidence type="ECO:0000313" key="6">
    <source>
        <dbReference type="EMBL" id="TRY68781.1"/>
    </source>
</evidence>
<dbReference type="PRINTS" id="PR00081">
    <property type="entry name" value="GDHRDH"/>
</dbReference>
<proteinExistence type="inferred from homology"/>
<accession>A0A553NTM4</accession>
<dbReference type="InterPro" id="IPR036291">
    <property type="entry name" value="NAD(P)-bd_dom_sf"/>
</dbReference>
<dbReference type="STRING" id="6832.A0A553NTM4"/>
<dbReference type="InterPro" id="IPR057326">
    <property type="entry name" value="KR_dom"/>
</dbReference>
<dbReference type="GO" id="GO:0006629">
    <property type="term" value="P:lipid metabolic process"/>
    <property type="evidence" value="ECO:0007669"/>
    <property type="project" value="UniProtKB-ARBA"/>
</dbReference>
<organism evidence="6 7">
    <name type="scientific">Tigriopus californicus</name>
    <name type="common">Marine copepod</name>
    <dbReference type="NCBI Taxonomy" id="6832"/>
    <lineage>
        <taxon>Eukaryota</taxon>
        <taxon>Metazoa</taxon>
        <taxon>Ecdysozoa</taxon>
        <taxon>Arthropoda</taxon>
        <taxon>Crustacea</taxon>
        <taxon>Multicrustacea</taxon>
        <taxon>Hexanauplia</taxon>
        <taxon>Copepoda</taxon>
        <taxon>Harpacticoida</taxon>
        <taxon>Harpacticidae</taxon>
        <taxon>Tigriopus</taxon>
    </lineage>
</organism>
<dbReference type="PROSITE" id="PS00061">
    <property type="entry name" value="ADH_SHORT"/>
    <property type="match status" value="1"/>
</dbReference>
<dbReference type="Proteomes" id="UP000318571">
    <property type="component" value="Chromosome 1"/>
</dbReference>
<dbReference type="InterPro" id="IPR020904">
    <property type="entry name" value="Sc_DH/Rdtase_CS"/>
</dbReference>
<evidence type="ECO:0000256" key="2">
    <source>
        <dbReference type="ARBA" id="ARBA00023002"/>
    </source>
</evidence>